<accession>A0A977L034</accession>
<name>A0A977L034_9CYAN</name>
<dbReference type="EMBL" id="CP073041">
    <property type="protein sequence ID" value="UXE63033.1"/>
    <property type="molecule type" value="Genomic_DNA"/>
</dbReference>
<dbReference type="KEGG" id="wna:KA717_10365"/>
<dbReference type="Gene3D" id="3.30.2020.40">
    <property type="entry name" value="Uncharacterised protein PF10387, DUF2442"/>
    <property type="match status" value="1"/>
</dbReference>
<dbReference type="Pfam" id="PF10387">
    <property type="entry name" value="DUF2442"/>
    <property type="match status" value="1"/>
</dbReference>
<proteinExistence type="predicted"/>
<organism evidence="1">
    <name type="scientific">Woronichinia naegeliana WA131</name>
    <dbReference type="NCBI Taxonomy" id="2824559"/>
    <lineage>
        <taxon>Bacteria</taxon>
        <taxon>Bacillati</taxon>
        <taxon>Cyanobacteriota</taxon>
        <taxon>Cyanophyceae</taxon>
        <taxon>Synechococcales</taxon>
        <taxon>Coelosphaeriaceae</taxon>
        <taxon>Woronichinia</taxon>
    </lineage>
</organism>
<reference evidence="1" key="1">
    <citation type="submission" date="2021-04" db="EMBL/GenBank/DDBJ databases">
        <title>Genome sequence of Woronichinia naegeliana from Washington state freshwater lake bloom.</title>
        <authorList>
            <person name="Dreher T.W."/>
        </authorList>
    </citation>
    <scope>NUCLEOTIDE SEQUENCE</scope>
    <source>
        <strain evidence="1">WA131</strain>
    </source>
</reference>
<gene>
    <name evidence="1" type="ORF">KA717_10365</name>
</gene>
<evidence type="ECO:0000313" key="1">
    <source>
        <dbReference type="EMBL" id="UXE63033.1"/>
    </source>
</evidence>
<sequence length="82" mass="9466">MYLVHEKTIKAQKAWVENEWICIRLDDDREIRFSAAKNRRLAKATPEQLANVELICNGTGLHWEELDEDLSVMGILEGRLGN</sequence>
<protein>
    <submittedName>
        <fullName evidence="1">DUF2442 domain-containing protein</fullName>
    </submittedName>
</protein>
<dbReference type="InterPro" id="IPR018841">
    <property type="entry name" value="DUF2442"/>
</dbReference>
<dbReference type="AlphaFoldDB" id="A0A977L034"/>
<dbReference type="Proteomes" id="UP001065613">
    <property type="component" value="Chromosome"/>
</dbReference>